<dbReference type="AlphaFoldDB" id="A0A432VBD8"/>
<dbReference type="Gene3D" id="3.40.50.620">
    <property type="entry name" value="HUPs"/>
    <property type="match status" value="1"/>
</dbReference>
<feature type="binding site" evidence="3">
    <location>
        <position position="284"/>
    </location>
    <ligand>
        <name>FAD</name>
        <dbReference type="ChEBI" id="CHEBI:57692"/>
    </ligand>
</feature>
<evidence type="ECO:0000256" key="1">
    <source>
        <dbReference type="ARBA" id="ARBA00005817"/>
    </source>
</evidence>
<dbReference type="SUPFAM" id="SSF52467">
    <property type="entry name" value="DHS-like NAD/FAD-binding domain"/>
    <property type="match status" value="1"/>
</dbReference>
<dbReference type="RefSeq" id="WP_128625729.1">
    <property type="nucleotide sequence ID" value="NZ_RKST01000001.1"/>
</dbReference>
<feature type="binding site" evidence="3">
    <location>
        <begin position="263"/>
        <end position="270"/>
    </location>
    <ligand>
        <name>FAD</name>
        <dbReference type="ChEBI" id="CHEBI:57692"/>
    </ligand>
</feature>
<dbReference type="GO" id="GO:0033539">
    <property type="term" value="P:fatty acid beta-oxidation using acyl-CoA dehydrogenase"/>
    <property type="evidence" value="ECO:0007669"/>
    <property type="project" value="TreeGrafter"/>
</dbReference>
<dbReference type="GO" id="GO:0009055">
    <property type="term" value="F:electron transfer activity"/>
    <property type="evidence" value="ECO:0007669"/>
    <property type="project" value="InterPro"/>
</dbReference>
<dbReference type="SUPFAM" id="SSF52402">
    <property type="entry name" value="Adenine nucleotide alpha hydrolases-like"/>
    <property type="match status" value="1"/>
</dbReference>
<dbReference type="OrthoDB" id="9770286at2"/>
<evidence type="ECO:0000313" key="5">
    <source>
        <dbReference type="EMBL" id="RUM99489.1"/>
    </source>
</evidence>
<dbReference type="SMART" id="SM00893">
    <property type="entry name" value="ETF"/>
    <property type="match status" value="1"/>
</dbReference>
<dbReference type="Gene3D" id="3.40.50.1220">
    <property type="entry name" value="TPP-binding domain"/>
    <property type="match status" value="1"/>
</dbReference>
<feature type="binding site" evidence="3">
    <location>
        <begin position="232"/>
        <end position="233"/>
    </location>
    <ligand>
        <name>FAD</name>
        <dbReference type="ChEBI" id="CHEBI:57692"/>
    </ligand>
</feature>
<keyword evidence="2" id="KW-0813">Transport</keyword>
<feature type="domain" description="Electron transfer flavoprotein alpha/beta-subunit N-terminal" evidence="4">
    <location>
        <begin position="3"/>
        <end position="184"/>
    </location>
</feature>
<comment type="similarity">
    <text evidence="1">Belongs to the ETF alpha-subunit/FixB family.</text>
</comment>
<evidence type="ECO:0000256" key="2">
    <source>
        <dbReference type="ARBA" id="ARBA00022982"/>
    </source>
</evidence>
<accession>A0A432VBD8</accession>
<dbReference type="InterPro" id="IPR014731">
    <property type="entry name" value="ETF_asu_C"/>
</dbReference>
<protein>
    <submittedName>
        <fullName evidence="5">Electron transfer flavoprotein subunit alpha/FixB family protein</fullName>
    </submittedName>
</protein>
<comment type="cofactor">
    <cofactor evidence="3">
        <name>FAD</name>
        <dbReference type="ChEBI" id="CHEBI:57692"/>
    </cofactor>
    <text evidence="3">Binds 1 FAD per dimer.</text>
</comment>
<dbReference type="PIRSF" id="PIRSF000089">
    <property type="entry name" value="Electra_flavoP_a"/>
    <property type="match status" value="1"/>
</dbReference>
<keyword evidence="6" id="KW-1185">Reference proteome</keyword>
<dbReference type="Pfam" id="PF00766">
    <property type="entry name" value="ETF_alpha"/>
    <property type="match status" value="1"/>
</dbReference>
<keyword evidence="3" id="KW-0285">Flavoprotein</keyword>
<dbReference type="InterPro" id="IPR029035">
    <property type="entry name" value="DHS-like_NAD/FAD-binding_dom"/>
</dbReference>
<organism evidence="5 6">
    <name type="scientific">Borborobacter arsenicus</name>
    <dbReference type="NCBI Taxonomy" id="1851146"/>
    <lineage>
        <taxon>Bacteria</taxon>
        <taxon>Pseudomonadati</taxon>
        <taxon>Pseudomonadota</taxon>
        <taxon>Alphaproteobacteria</taxon>
        <taxon>Hyphomicrobiales</taxon>
        <taxon>Phyllobacteriaceae</taxon>
        <taxon>Borborobacter</taxon>
    </lineage>
</organism>
<dbReference type="EMBL" id="RKST01000001">
    <property type="protein sequence ID" value="RUM99489.1"/>
    <property type="molecule type" value="Genomic_DNA"/>
</dbReference>
<dbReference type="Pfam" id="PF01012">
    <property type="entry name" value="ETF"/>
    <property type="match status" value="1"/>
</dbReference>
<dbReference type="Proteomes" id="UP000281647">
    <property type="component" value="Unassembled WGS sequence"/>
</dbReference>
<dbReference type="InterPro" id="IPR001308">
    <property type="entry name" value="ETF_a/FixB"/>
</dbReference>
<evidence type="ECO:0000256" key="3">
    <source>
        <dbReference type="PIRSR" id="PIRSR000089-1"/>
    </source>
</evidence>
<dbReference type="GO" id="GO:0050660">
    <property type="term" value="F:flavin adenine dinucleotide binding"/>
    <property type="evidence" value="ECO:0007669"/>
    <property type="project" value="InterPro"/>
</dbReference>
<feature type="binding site" evidence="3">
    <location>
        <position position="207"/>
    </location>
    <ligand>
        <name>FAD</name>
        <dbReference type="ChEBI" id="CHEBI:57692"/>
    </ligand>
</feature>
<evidence type="ECO:0000313" key="6">
    <source>
        <dbReference type="Proteomes" id="UP000281647"/>
    </source>
</evidence>
<sequence>MRALIFVEHSNGVVSENAFEMLLLAKSIGAECHGLICTGDAGAAQALGTQLTGFDAVSAVADPTVGHYNPEAVLIALKAAVETQAPDVVMTSYSTAGVDLAAGLAVRSERPMLGYVTDLELNSGGLSATSQVYGGKLTAKTDLPLPAVTTVMPGARKAGSLSGAAPAVTMLKPDLSGARTRVREIITPDNSSGVNLGNADMIFCVGRALGGTEKLPLAEALAAALKAELAGSRPVIDAGWLPKIRQVGKSGTKVKPKLYLMAGVSGAPEHLEGMESSELIIAINSDEQAPIFRKAHYGTACDMFQLIPALTERLNSGNS</sequence>
<keyword evidence="3" id="KW-0274">FAD</keyword>
<feature type="binding site" evidence="3">
    <location>
        <begin position="246"/>
        <end position="250"/>
    </location>
    <ligand>
        <name>FAD</name>
        <dbReference type="ChEBI" id="CHEBI:57692"/>
    </ligand>
</feature>
<dbReference type="PANTHER" id="PTHR43153:SF1">
    <property type="entry name" value="ELECTRON TRANSFER FLAVOPROTEIN SUBUNIT ALPHA, MITOCHONDRIAL"/>
    <property type="match status" value="1"/>
</dbReference>
<reference evidence="5 6" key="1">
    <citation type="submission" date="2018-11" db="EMBL/GenBank/DDBJ databases">
        <title>Pseudaminobacter arsenicus sp. nov., an arsenic-resistant bacterium isolated from arsenic-rich aquifers.</title>
        <authorList>
            <person name="Mu Y."/>
        </authorList>
    </citation>
    <scope>NUCLEOTIDE SEQUENCE [LARGE SCALE GENOMIC DNA]</scope>
    <source>
        <strain evidence="5 6">CB3</strain>
    </source>
</reference>
<dbReference type="InterPro" id="IPR014730">
    <property type="entry name" value="ETF_a/b_N"/>
</dbReference>
<comment type="caution">
    <text evidence="5">The sequence shown here is derived from an EMBL/GenBank/DDBJ whole genome shotgun (WGS) entry which is preliminary data.</text>
</comment>
<evidence type="ECO:0000259" key="4">
    <source>
        <dbReference type="SMART" id="SM00893"/>
    </source>
</evidence>
<dbReference type="InterPro" id="IPR014729">
    <property type="entry name" value="Rossmann-like_a/b/a_fold"/>
</dbReference>
<name>A0A432VBD8_9HYPH</name>
<dbReference type="PANTHER" id="PTHR43153">
    <property type="entry name" value="ELECTRON TRANSFER FLAVOPROTEIN ALPHA"/>
    <property type="match status" value="1"/>
</dbReference>
<keyword evidence="2" id="KW-0249">Electron transport</keyword>
<gene>
    <name evidence="5" type="ORF">EET67_00840</name>
</gene>
<proteinExistence type="inferred from homology"/>